<sequence length="105" mass="12210">MLRQQSNLVREEQLVQIIGKYSQLKSQCCEATICRIMTERLQVRIHAGKQRFDQQQMKNDRRARAKIQKRAVSSVDVKVADFGSNHDLIRDGVLYVREQACPTIH</sequence>
<gene>
    <name evidence="1" type="ORF">FGO68_gene24</name>
</gene>
<dbReference type="Proteomes" id="UP000785679">
    <property type="component" value="Unassembled WGS sequence"/>
</dbReference>
<proteinExistence type="predicted"/>
<reference evidence="1" key="1">
    <citation type="submission" date="2019-06" db="EMBL/GenBank/DDBJ databases">
        <authorList>
            <person name="Zheng W."/>
        </authorList>
    </citation>
    <scope>NUCLEOTIDE SEQUENCE</scope>
    <source>
        <strain evidence="1">QDHG01</strain>
    </source>
</reference>
<name>A0A8J8NBS4_HALGN</name>
<organism evidence="1 2">
    <name type="scientific">Halteria grandinella</name>
    <dbReference type="NCBI Taxonomy" id="5974"/>
    <lineage>
        <taxon>Eukaryota</taxon>
        <taxon>Sar</taxon>
        <taxon>Alveolata</taxon>
        <taxon>Ciliophora</taxon>
        <taxon>Intramacronucleata</taxon>
        <taxon>Spirotrichea</taxon>
        <taxon>Stichotrichia</taxon>
        <taxon>Sporadotrichida</taxon>
        <taxon>Halteriidae</taxon>
        <taxon>Halteria</taxon>
    </lineage>
</organism>
<dbReference type="EMBL" id="RRYP01024425">
    <property type="protein sequence ID" value="TNV72076.1"/>
    <property type="molecule type" value="Genomic_DNA"/>
</dbReference>
<comment type="caution">
    <text evidence="1">The sequence shown here is derived from an EMBL/GenBank/DDBJ whole genome shotgun (WGS) entry which is preliminary data.</text>
</comment>
<protein>
    <submittedName>
        <fullName evidence="1">Uncharacterized protein</fullName>
    </submittedName>
</protein>
<dbReference type="AlphaFoldDB" id="A0A8J8NBS4"/>
<evidence type="ECO:0000313" key="1">
    <source>
        <dbReference type="EMBL" id="TNV72076.1"/>
    </source>
</evidence>
<keyword evidence="2" id="KW-1185">Reference proteome</keyword>
<accession>A0A8J8NBS4</accession>
<evidence type="ECO:0000313" key="2">
    <source>
        <dbReference type="Proteomes" id="UP000785679"/>
    </source>
</evidence>